<feature type="chain" id="PRO_5014322039" description="Alpha/beta-hydrolase" evidence="2">
    <location>
        <begin position="17"/>
        <end position="984"/>
    </location>
</feature>
<feature type="region of interest" description="Disordered" evidence="1">
    <location>
        <begin position="68"/>
        <end position="105"/>
    </location>
</feature>
<dbReference type="EMBL" id="KZ613473">
    <property type="protein sequence ID" value="PMD24099.1"/>
    <property type="molecule type" value="Genomic_DNA"/>
</dbReference>
<reference evidence="3 4" key="1">
    <citation type="submission" date="2016-05" db="EMBL/GenBank/DDBJ databases">
        <title>A degradative enzymes factory behind the ericoid mycorrhizal symbiosis.</title>
        <authorList>
            <consortium name="DOE Joint Genome Institute"/>
            <person name="Martino E."/>
            <person name="Morin E."/>
            <person name="Grelet G."/>
            <person name="Kuo A."/>
            <person name="Kohler A."/>
            <person name="Daghino S."/>
            <person name="Barry K."/>
            <person name="Choi C."/>
            <person name="Cichocki N."/>
            <person name="Clum A."/>
            <person name="Copeland A."/>
            <person name="Hainaut M."/>
            <person name="Haridas S."/>
            <person name="Labutti K."/>
            <person name="Lindquist E."/>
            <person name="Lipzen A."/>
            <person name="Khouja H.-R."/>
            <person name="Murat C."/>
            <person name="Ohm R."/>
            <person name="Olson A."/>
            <person name="Spatafora J."/>
            <person name="Veneault-Fourrey C."/>
            <person name="Henrissat B."/>
            <person name="Grigoriev I."/>
            <person name="Martin F."/>
            <person name="Perotto S."/>
        </authorList>
    </citation>
    <scope>NUCLEOTIDE SEQUENCE [LARGE SCALE GENOMIC DNA]</scope>
    <source>
        <strain evidence="3 4">UAMH 7357</strain>
    </source>
</reference>
<name>A0A2J6QCV3_9HELO</name>
<feature type="compositionally biased region" description="Polar residues" evidence="1">
    <location>
        <begin position="306"/>
        <end position="317"/>
    </location>
</feature>
<feature type="compositionally biased region" description="Low complexity" evidence="1">
    <location>
        <begin position="769"/>
        <end position="785"/>
    </location>
</feature>
<dbReference type="Gene3D" id="3.40.50.1820">
    <property type="entry name" value="alpha/beta hydrolase"/>
    <property type="match status" value="1"/>
</dbReference>
<accession>A0A2J6QCV3</accession>
<evidence type="ECO:0000313" key="3">
    <source>
        <dbReference type="EMBL" id="PMD24099.1"/>
    </source>
</evidence>
<dbReference type="AlphaFoldDB" id="A0A2J6QCV3"/>
<evidence type="ECO:0000256" key="1">
    <source>
        <dbReference type="SAM" id="MobiDB-lite"/>
    </source>
</evidence>
<feature type="signal peptide" evidence="2">
    <location>
        <begin position="1"/>
        <end position="16"/>
    </location>
</feature>
<feature type="region of interest" description="Disordered" evidence="1">
    <location>
        <begin position="284"/>
        <end position="330"/>
    </location>
</feature>
<proteinExistence type="predicted"/>
<feature type="region of interest" description="Disordered" evidence="1">
    <location>
        <begin position="157"/>
        <end position="255"/>
    </location>
</feature>
<evidence type="ECO:0008006" key="5">
    <source>
        <dbReference type="Google" id="ProtNLM"/>
    </source>
</evidence>
<dbReference type="OrthoDB" id="10250441at2759"/>
<feature type="compositionally biased region" description="Low complexity" evidence="1">
    <location>
        <begin position="294"/>
        <end position="305"/>
    </location>
</feature>
<keyword evidence="4" id="KW-1185">Reference proteome</keyword>
<gene>
    <name evidence="3" type="ORF">NA56DRAFT_686884</name>
</gene>
<feature type="compositionally biased region" description="Basic and acidic residues" evidence="1">
    <location>
        <begin position="68"/>
        <end position="78"/>
    </location>
</feature>
<feature type="region of interest" description="Disordered" evidence="1">
    <location>
        <begin position="769"/>
        <end position="841"/>
    </location>
</feature>
<feature type="compositionally biased region" description="Polar residues" evidence="1">
    <location>
        <begin position="234"/>
        <end position="255"/>
    </location>
</feature>
<dbReference type="PANTHER" id="PTHR11440">
    <property type="entry name" value="LECITHIN-CHOLESTEROL ACYLTRANSFERASE-RELATED"/>
    <property type="match status" value="1"/>
</dbReference>
<dbReference type="Proteomes" id="UP000235672">
    <property type="component" value="Unassembled WGS sequence"/>
</dbReference>
<evidence type="ECO:0000313" key="4">
    <source>
        <dbReference type="Proteomes" id="UP000235672"/>
    </source>
</evidence>
<organism evidence="3 4">
    <name type="scientific">Hyaloscypha hepaticicola</name>
    <dbReference type="NCBI Taxonomy" id="2082293"/>
    <lineage>
        <taxon>Eukaryota</taxon>
        <taxon>Fungi</taxon>
        <taxon>Dikarya</taxon>
        <taxon>Ascomycota</taxon>
        <taxon>Pezizomycotina</taxon>
        <taxon>Leotiomycetes</taxon>
        <taxon>Helotiales</taxon>
        <taxon>Hyaloscyphaceae</taxon>
        <taxon>Hyaloscypha</taxon>
    </lineage>
</organism>
<feature type="compositionally biased region" description="Polar residues" evidence="1">
    <location>
        <begin position="823"/>
        <end position="841"/>
    </location>
</feature>
<dbReference type="InterPro" id="IPR029058">
    <property type="entry name" value="AB_hydrolase_fold"/>
</dbReference>
<evidence type="ECO:0000256" key="2">
    <source>
        <dbReference type="SAM" id="SignalP"/>
    </source>
</evidence>
<feature type="compositionally biased region" description="Polar residues" evidence="1">
    <location>
        <begin position="792"/>
        <end position="802"/>
    </location>
</feature>
<feature type="compositionally biased region" description="Polar residues" evidence="1">
    <location>
        <begin position="79"/>
        <end position="99"/>
    </location>
</feature>
<keyword evidence="2" id="KW-0732">Signal</keyword>
<protein>
    <recommendedName>
        <fullName evidence="5">Alpha/beta-hydrolase</fullName>
    </recommendedName>
</protein>
<dbReference type="SUPFAM" id="SSF53474">
    <property type="entry name" value="alpha/beta-Hydrolases"/>
    <property type="match status" value="1"/>
</dbReference>
<sequence length="984" mass="106478">MYFLIKRFIIIIYCWALDEKLQIMRSKMARYGTKDDTGSQMTSTTSDCRCSFANSRYARLRRLGRMEGSRAVEARPIDQNESSEPPIQKTGSLQANSPELSDSVDDTDVLTVSNITTEDAQSLIEPSLSQTASRLKSAHTPALEKAAVMEELEGGGFFDSEIESPPVEVQSSPKIDSELKSATKGQGSTEAPDENRTSKRNGGLSLGELPSPKPEAADMPITPWHAGTKPMVLQRQNSPQQSSLQGVFDTSRTRSLSGGAEALKKLLPKGLPSMAQVGNFLAASNGTQNHKHGGSLSISKDSGSSPTSRSPNHTTSRAPAGSVPKSRAFESIVSTRPQVLTRQGTLGGPMRPKAIRRSTSDDSLLYHSLSRASSLGDDTRFEHHTEQVNSRMKAIRDSLQDRSSFRMPAMPSMPSMPSMPRVMPSFSFNMNFLTSPNATWRTDTDMTSEALAALIPSKHNSGTVSKPAIVPGMVGASVSRPEAAIERAMPVAEGSSSTTAFDRALEQLTGDVVIMGGYRGSILRSTKTNRQVWVPVKVGLNIRKVDLEVGLNPEDEERMPETIYPSGMLQNIGPVDISKRLFKRISECENARNGKLRIHDYGYDWRLSPHLLSRQLTEFLEKLPSNIGKDRSGALVIAHSLGGLITRHVVNNRPELFSGVIYAGVPGSCVNILGPIRNGDAVLLSSRVLTAQVNFTLRTSFVLLPEDGGCFFDINTREKYPVDFFSVNDWIKYRWSPCTDPPLPPRNPPQSFGIGGLLHKSSSLLSLPIPGKKSASGTTSPPASTFGDKNKNASQSPPTLTTRAADVVRGADGGTDRTLAPQMGNNPNLFSKGQSTNQPVSTTVTIPRDKAIAYLRRTLADTKKFKQELHFRPKLSESNRYPPLALIYGKSIPTVYGAKVDGREGIPCSDVYDNLAFASGDGVCLAREAMLPEGYKAVNGGRVSSDRGHVTLLGDLNSVGRALEAVIKGRAKGIGKGVLHTSAA</sequence>